<evidence type="ECO:0000313" key="2">
    <source>
        <dbReference type="Proteomes" id="UP000199361"/>
    </source>
</evidence>
<dbReference type="STRING" id="568860.SAMN05421811_103282"/>
<protein>
    <submittedName>
        <fullName evidence="1">Uncharacterized protein</fullName>
    </submittedName>
</protein>
<name>A0A1I0F0T0_9ACTN</name>
<dbReference type="RefSeq" id="WP_091079557.1">
    <property type="nucleotide sequence ID" value="NZ_FOHX01000003.1"/>
</dbReference>
<dbReference type="Proteomes" id="UP000199361">
    <property type="component" value="Unassembled WGS sequence"/>
</dbReference>
<dbReference type="AlphaFoldDB" id="A0A1I0F0T0"/>
<gene>
    <name evidence="1" type="ORF">SAMN05421811_103282</name>
</gene>
<sequence>MIIPTPTPDLIAEMVADAIGIYGWAVSRDGNVVSIGVSPTDDDPDFRAIVVPADADPFVTLSPALLDAMRALYRSHVAGGSLPADQAATLTHEAQEALLALSPDQMAVLADEQDGDDDA</sequence>
<evidence type="ECO:0000313" key="1">
    <source>
        <dbReference type="EMBL" id="SET51555.1"/>
    </source>
</evidence>
<keyword evidence="2" id="KW-1185">Reference proteome</keyword>
<organism evidence="1 2">
    <name type="scientific">Nonomuraea wenchangensis</name>
    <dbReference type="NCBI Taxonomy" id="568860"/>
    <lineage>
        <taxon>Bacteria</taxon>
        <taxon>Bacillati</taxon>
        <taxon>Actinomycetota</taxon>
        <taxon>Actinomycetes</taxon>
        <taxon>Streptosporangiales</taxon>
        <taxon>Streptosporangiaceae</taxon>
        <taxon>Nonomuraea</taxon>
    </lineage>
</organism>
<reference evidence="1 2" key="1">
    <citation type="submission" date="2016-10" db="EMBL/GenBank/DDBJ databases">
        <authorList>
            <person name="de Groot N.N."/>
        </authorList>
    </citation>
    <scope>NUCLEOTIDE SEQUENCE [LARGE SCALE GENOMIC DNA]</scope>
    <source>
        <strain evidence="1 2">CGMCC 4.5598</strain>
    </source>
</reference>
<proteinExistence type="predicted"/>
<dbReference type="EMBL" id="FOHX01000003">
    <property type="protein sequence ID" value="SET51555.1"/>
    <property type="molecule type" value="Genomic_DNA"/>
</dbReference>
<accession>A0A1I0F0T0</accession>